<gene>
    <name evidence="5" type="ORF">HMPREF0367_01293</name>
</gene>
<dbReference type="Proteomes" id="UP000016658">
    <property type="component" value="Unassembled WGS sequence"/>
</dbReference>
<dbReference type="FunFam" id="3.20.20.80:FF:000004">
    <property type="entry name" value="Beta-glucosidase 6-phospho-beta-glucosidase"/>
    <property type="match status" value="1"/>
</dbReference>
<dbReference type="EMBL" id="AWVI01000054">
    <property type="protein sequence ID" value="ERK44929.1"/>
    <property type="molecule type" value="Genomic_DNA"/>
</dbReference>
<sequence length="478" mass="56116">MNTYSKVPTEFPKEFLWGGAVAANQCEGAWNIGGKGISVADIEELPKEYDRKTVFNFKHTLEDIQRHIEDKEGNYPRRRGIDFYHHYKEDLALMKEMGFKCFRTSIAWTRIFPKGDENTPNEEGLKFYDNLINEIIKDGMEPIITMSHYEMPIHLVTKYGGWYNRKLIDLFYRYAKVLLDRYGNRVKYWIVMNQINSFGWGADFPGLGLALNTHEDMLEARYQSLHHQFVANAMIKKYAKSLKYDIQIGVMNGCKFTYPKTCLPEDALACYQHNEMNQFFYGDVLLRGEYPGYAWRFFKEHKFNLHMQEQDLALLKENPSDFFSFSYYCTAIFSEEKGLEENSLLSKSVYGWSIDSTGLRYLLNVYWDRWQKPIFIGENGLGTFDTFENGKIHDQYRINYLKEHLKSLKEAIQDGVNCFGYASWGPIDIISCSQGEMDKRYGFIYVDLDNDGKGSSRRYKKDSFYWYKHVIETNGSEL</sequence>
<dbReference type="HOGENOM" id="CLU_001859_0_2_9"/>
<accession>U2PME8</accession>
<dbReference type="PRINTS" id="PR00131">
    <property type="entry name" value="GLHYDRLASE1"/>
</dbReference>
<keyword evidence="3" id="KW-0326">Glycosidase</keyword>
<dbReference type="PROSITE" id="PS00653">
    <property type="entry name" value="GLYCOSYL_HYDROL_F1_2"/>
    <property type="match status" value="1"/>
</dbReference>
<evidence type="ECO:0000256" key="4">
    <source>
        <dbReference type="RuleBase" id="RU003690"/>
    </source>
</evidence>
<evidence type="ECO:0000256" key="1">
    <source>
        <dbReference type="ARBA" id="ARBA00010838"/>
    </source>
</evidence>
<dbReference type="SUPFAM" id="SSF51445">
    <property type="entry name" value="(Trans)glycosidases"/>
    <property type="match status" value="1"/>
</dbReference>
<dbReference type="GO" id="GO:0005829">
    <property type="term" value="C:cytosol"/>
    <property type="evidence" value="ECO:0007669"/>
    <property type="project" value="TreeGrafter"/>
</dbReference>
<proteinExistence type="inferred from homology"/>
<dbReference type="Gene3D" id="3.20.20.80">
    <property type="entry name" value="Glycosidases"/>
    <property type="match status" value="1"/>
</dbReference>
<comment type="caution">
    <text evidence="5">The sequence shown here is derived from an EMBL/GenBank/DDBJ whole genome shotgun (WGS) entry which is preliminary data.</text>
</comment>
<dbReference type="GO" id="GO:0016052">
    <property type="term" value="P:carbohydrate catabolic process"/>
    <property type="evidence" value="ECO:0007669"/>
    <property type="project" value="TreeGrafter"/>
</dbReference>
<dbReference type="InterPro" id="IPR017853">
    <property type="entry name" value="GH"/>
</dbReference>
<comment type="similarity">
    <text evidence="1 4">Belongs to the glycosyl hydrolase 1 family.</text>
</comment>
<evidence type="ECO:0000313" key="5">
    <source>
        <dbReference type="EMBL" id="ERK44929.1"/>
    </source>
</evidence>
<evidence type="ECO:0000256" key="2">
    <source>
        <dbReference type="ARBA" id="ARBA00022801"/>
    </source>
</evidence>
<dbReference type="GO" id="GO:0008422">
    <property type="term" value="F:beta-glucosidase activity"/>
    <property type="evidence" value="ECO:0007669"/>
    <property type="project" value="TreeGrafter"/>
</dbReference>
<keyword evidence="2" id="KW-0378">Hydrolase</keyword>
<organism evidence="5 6">
    <name type="scientific">Faecalitalea cylindroides ATCC 27803</name>
    <dbReference type="NCBI Taxonomy" id="649755"/>
    <lineage>
        <taxon>Bacteria</taxon>
        <taxon>Bacillati</taxon>
        <taxon>Bacillota</taxon>
        <taxon>Erysipelotrichia</taxon>
        <taxon>Erysipelotrichales</taxon>
        <taxon>Erysipelotrichaceae</taxon>
        <taxon>Faecalitalea</taxon>
    </lineage>
</organism>
<dbReference type="OrthoDB" id="2339329at2"/>
<name>U2PME8_9FIRM</name>
<protein>
    <submittedName>
        <fullName evidence="5">Aryl-phospho-beta-D-glucosidase BglH</fullName>
    </submittedName>
</protein>
<dbReference type="PATRIC" id="fig|649755.3.peg.1198"/>
<dbReference type="PANTHER" id="PTHR10353">
    <property type="entry name" value="GLYCOSYL HYDROLASE"/>
    <property type="match status" value="1"/>
</dbReference>
<reference evidence="5 6" key="1">
    <citation type="submission" date="2013-06" db="EMBL/GenBank/DDBJ databases">
        <authorList>
            <person name="Weinstock G."/>
            <person name="Sodergren E."/>
            <person name="Lobos E.A."/>
            <person name="Fulton L."/>
            <person name="Fulton R."/>
            <person name="Courtney L."/>
            <person name="Fronick C."/>
            <person name="O'Laughlin M."/>
            <person name="Godfrey J."/>
            <person name="Wilson R.M."/>
            <person name="Miner T."/>
            <person name="Farmer C."/>
            <person name="Delehaunty K."/>
            <person name="Cordes M."/>
            <person name="Minx P."/>
            <person name="Tomlinson C."/>
            <person name="Chen J."/>
            <person name="Wollam A."/>
            <person name="Pepin K.H."/>
            <person name="Bhonagiri V."/>
            <person name="Zhang X."/>
            <person name="Warren W."/>
            <person name="Mitreva M."/>
            <person name="Mardis E.R."/>
            <person name="Wilson R.K."/>
        </authorList>
    </citation>
    <scope>NUCLEOTIDE SEQUENCE [LARGE SCALE GENOMIC DNA]</scope>
    <source>
        <strain evidence="5 6">ATCC 27803</strain>
    </source>
</reference>
<evidence type="ECO:0000256" key="3">
    <source>
        <dbReference type="ARBA" id="ARBA00023295"/>
    </source>
</evidence>
<dbReference type="InterPro" id="IPR001360">
    <property type="entry name" value="Glyco_hydro_1"/>
</dbReference>
<dbReference type="InterPro" id="IPR033132">
    <property type="entry name" value="GH_1_N_CS"/>
</dbReference>
<dbReference type="RefSeq" id="WP_035403421.1">
    <property type="nucleotide sequence ID" value="NZ_KI271045.1"/>
</dbReference>
<dbReference type="Pfam" id="PF00232">
    <property type="entry name" value="Glyco_hydro_1"/>
    <property type="match status" value="1"/>
</dbReference>
<evidence type="ECO:0000313" key="6">
    <source>
        <dbReference type="Proteomes" id="UP000016658"/>
    </source>
</evidence>
<dbReference type="AlphaFoldDB" id="U2PME8"/>
<dbReference type="PANTHER" id="PTHR10353:SF122">
    <property type="entry name" value="6-PHOSPHO-BETA-GLUCOSIDASE ASCB-RELATED"/>
    <property type="match status" value="1"/>
</dbReference>